<gene>
    <name evidence="2" type="ORF">F6X54_08560</name>
</gene>
<comment type="caution">
    <text evidence="2">The sequence shown here is derived from an EMBL/GenBank/DDBJ whole genome shotgun (WGS) entry which is preliminary data.</text>
</comment>
<keyword evidence="1" id="KW-1133">Transmembrane helix</keyword>
<feature type="transmembrane region" description="Helical" evidence="1">
    <location>
        <begin position="79"/>
        <end position="102"/>
    </location>
</feature>
<dbReference type="RefSeq" id="WP_151012120.1">
    <property type="nucleotide sequence ID" value="NZ_CP084582.1"/>
</dbReference>
<keyword evidence="1" id="KW-0812">Transmembrane</keyword>
<organism evidence="2 3">
    <name type="scientific">Micromonospora aurantiaca</name>
    <name type="common">nom. illeg.</name>
    <dbReference type="NCBI Taxonomy" id="47850"/>
    <lineage>
        <taxon>Bacteria</taxon>
        <taxon>Bacillati</taxon>
        <taxon>Actinomycetota</taxon>
        <taxon>Actinomycetes</taxon>
        <taxon>Micromonosporales</taxon>
        <taxon>Micromonosporaceae</taxon>
        <taxon>Micromonospora</taxon>
    </lineage>
</organism>
<dbReference type="EMBL" id="WAAR01000027">
    <property type="protein sequence ID" value="KAB1117246.1"/>
    <property type="molecule type" value="Genomic_DNA"/>
</dbReference>
<evidence type="ECO:0000313" key="3">
    <source>
        <dbReference type="Proteomes" id="UP000471364"/>
    </source>
</evidence>
<proteinExistence type="predicted"/>
<feature type="transmembrane region" description="Helical" evidence="1">
    <location>
        <begin position="150"/>
        <end position="172"/>
    </location>
</feature>
<accession>A0ABQ6UJS9</accession>
<evidence type="ECO:0000256" key="1">
    <source>
        <dbReference type="SAM" id="Phobius"/>
    </source>
</evidence>
<reference evidence="2 3" key="1">
    <citation type="submission" date="2019-09" db="EMBL/GenBank/DDBJ databases">
        <title>High taxonomic diversity of Micromonospora strains isolated from Medicago sativa nodules in different geographical locations.</title>
        <authorList>
            <person name="Martinez-Hidalgo P."/>
            <person name="Flores-Felix J.D."/>
            <person name="Velazquez E."/>
            <person name="Brau L."/>
            <person name="Trujillo M.E."/>
            <person name="Martinez-Molina E."/>
        </authorList>
    </citation>
    <scope>NUCLEOTIDE SEQUENCE [LARGE SCALE GENOMIC DNA]</scope>
    <source>
        <strain evidence="2 3">ALFB5</strain>
    </source>
</reference>
<feature type="transmembrane region" description="Helical" evidence="1">
    <location>
        <begin position="123"/>
        <end position="144"/>
    </location>
</feature>
<keyword evidence="3" id="KW-1185">Reference proteome</keyword>
<keyword evidence="1" id="KW-0472">Membrane</keyword>
<name>A0ABQ6UJS9_9ACTN</name>
<evidence type="ECO:0000313" key="2">
    <source>
        <dbReference type="EMBL" id="KAB1117246.1"/>
    </source>
</evidence>
<dbReference type="Proteomes" id="UP000471364">
    <property type="component" value="Unassembled WGS sequence"/>
</dbReference>
<sequence>MRRLASRKIAEAQREAGAKHYEASFWYKLWELCALPHFLPLLAPAAAITISLVESAMSSDLKVGSPLPVFRQTDSSRDILGLLWQVEGSILALVTAVVLFAFEGLTRARPGVPMWEYAGRSGLAQYLMLGGAGLAAIPVALFWHSDRPPLAAAHFAAAVSVLGIVALPFLVYRAMRLIDATWLRTQRLGEVRQTVARLVRDEAIERVVLNELDEHAKASNLKIRPMFPRDDGNVCQEAASDGIVYDIDISRLLRAARESRSRLTVAASIGDVVTKRTALLTSQGALEDVRALPIFILSKEGRGDRMGRLLSELKEEGVESLRSESGSGMTAVVDSYAELWLAWPRAWAAYGQRLTGGFMNQRNPFRFTPVDAMRSDLWSLLDIAIERGLREQANSLIGITYRVGREAIDLDAPDILEGVTGLARSALRFPHDSDSRLIKVTNDRAIRLQVELCRYIAIPRLEDARRETSDRLRAAESVSVLFKAIAECLKIVLDNRDDRLFYEFDKEFCRLLEFWTIEPDEYIARQALDDQTVRQQLSVTEEQARDALEMHSIQRDLLTLRATLRLSLLGWTLHTGVTKPLDAKMYGTLLRVARSFDDVEELFQAVGLALEKGNGRLGDWVLSSLPQGDAHFIDDEGPLLRAISLILFTSPTVTAVPPAAWLYEHRIERLKSMLDDMAGDDTLLTVANIDRQRAADMASRLKGALDVSRLTQAAIERAELIRQPLDPAKVHEFREQVAASWSEARTLPDLLALGGVVISPRPAGDWADRRFGFNPSLENKALFVTPSKMIGLDFRAREYGRGLAQAEFAAVISAIQSKSRKLRGRGSVRERVAKGVQQLSLEGFTPSVVVVPKDRWILTALGLPPRWQRRLSSHGFQRLVAGEILGLPVVEASELDNDRVCVIDLAAFLKIHELRDDSTASSSVNCKVDVIGEDLAADIIGSWNRGAGRSERQMSLEELQACVRVVVNRHFELEVQDRLASRLVWIPPSLRVEQESSTSGKGRRK</sequence>
<protein>
    <submittedName>
        <fullName evidence="2">DUF2254 domain-containing protein</fullName>
    </submittedName>
</protein>